<feature type="DNA-binding region" description="H-T-H motif" evidence="2">
    <location>
        <begin position="34"/>
        <end position="53"/>
    </location>
</feature>
<dbReference type="AlphaFoldDB" id="A0A0J9C5P2"/>
<dbReference type="PANTHER" id="PTHR43479:SF11">
    <property type="entry name" value="ACREF_ENVCD OPERON REPRESSOR-RELATED"/>
    <property type="match status" value="1"/>
</dbReference>
<dbReference type="OrthoDB" id="9812484at2"/>
<dbReference type="InterPro" id="IPR009057">
    <property type="entry name" value="Homeodomain-like_sf"/>
</dbReference>
<evidence type="ECO:0000313" key="4">
    <source>
        <dbReference type="EMBL" id="KMW19751.1"/>
    </source>
</evidence>
<dbReference type="PRINTS" id="PR00455">
    <property type="entry name" value="HTHTETR"/>
</dbReference>
<dbReference type="GeneID" id="93164147"/>
<organism evidence="4 5">
    <name type="scientific">[Clostridium] citroniae WAL-19142</name>
    <dbReference type="NCBI Taxonomy" id="742734"/>
    <lineage>
        <taxon>Bacteria</taxon>
        <taxon>Bacillati</taxon>
        <taxon>Bacillota</taxon>
        <taxon>Clostridia</taxon>
        <taxon>Lachnospirales</taxon>
        <taxon>Lachnospiraceae</taxon>
        <taxon>Enterocloster</taxon>
    </lineage>
</organism>
<accession>A0A0J9C5P2</accession>
<dbReference type="GO" id="GO:0003677">
    <property type="term" value="F:DNA binding"/>
    <property type="evidence" value="ECO:0007669"/>
    <property type="project" value="UniProtKB-UniRule"/>
</dbReference>
<feature type="domain" description="HTH tetR-type" evidence="3">
    <location>
        <begin position="11"/>
        <end position="71"/>
    </location>
</feature>
<dbReference type="PANTHER" id="PTHR43479">
    <property type="entry name" value="ACREF/ENVCD OPERON REPRESSOR-RELATED"/>
    <property type="match status" value="1"/>
</dbReference>
<gene>
    <name evidence="4" type="ORF">HMPREF9470_02491</name>
</gene>
<evidence type="ECO:0000256" key="2">
    <source>
        <dbReference type="PROSITE-ProRule" id="PRU00335"/>
    </source>
</evidence>
<evidence type="ECO:0000259" key="3">
    <source>
        <dbReference type="PROSITE" id="PS50977"/>
    </source>
</evidence>
<evidence type="ECO:0000313" key="5">
    <source>
        <dbReference type="Proteomes" id="UP000037392"/>
    </source>
</evidence>
<dbReference type="RefSeq" id="WP_007866672.1">
    <property type="nucleotide sequence ID" value="NZ_KQ235878.1"/>
</dbReference>
<name>A0A0J9C5P2_9FIRM</name>
<dbReference type="InterPro" id="IPR001647">
    <property type="entry name" value="HTH_TetR"/>
</dbReference>
<sequence length="219" mass="25496">MPTQRFLKLKEEKKQAILEAAVHEFSRVPYSSASINQIIKEADISRGSFYTYFEDKDDLMQYMLRGFRESCQAKVFRTLKESGGNPFAAAVQLLEAVMEQGEDGLGYRMYRNMLSDLSLVNQNHLFGISGFMLEDEAYRTFIKNIYERIDRDHYPIDEENLAYLVEMLMLITIKAVTQYYKNVVDKEQLLTVTRKEMQILEKGICNITTLQHGQRGESR</sequence>
<protein>
    <recommendedName>
        <fullName evidence="3">HTH tetR-type domain-containing protein</fullName>
    </recommendedName>
</protein>
<comment type="caution">
    <text evidence="4">The sequence shown here is derived from an EMBL/GenBank/DDBJ whole genome shotgun (WGS) entry which is preliminary data.</text>
</comment>
<dbReference type="InterPro" id="IPR050624">
    <property type="entry name" value="HTH-type_Tx_Regulator"/>
</dbReference>
<dbReference type="PATRIC" id="fig|742734.4.peg.2673"/>
<dbReference type="Pfam" id="PF00440">
    <property type="entry name" value="TetR_N"/>
    <property type="match status" value="1"/>
</dbReference>
<dbReference type="Proteomes" id="UP000037392">
    <property type="component" value="Unassembled WGS sequence"/>
</dbReference>
<reference evidence="4 5" key="1">
    <citation type="submission" date="2011-04" db="EMBL/GenBank/DDBJ databases">
        <title>The Genome Sequence of Clostridium citroniae WAL-19142.</title>
        <authorList>
            <consortium name="The Broad Institute Genome Sequencing Platform"/>
            <person name="Earl A."/>
            <person name="Ward D."/>
            <person name="Feldgarden M."/>
            <person name="Gevers D."/>
            <person name="Warren Y.A."/>
            <person name="Tyrrell K.L."/>
            <person name="Citron D.M."/>
            <person name="Goldstein E.J."/>
            <person name="Daigneault M."/>
            <person name="Allen-Vercoe E."/>
            <person name="Young S.K."/>
            <person name="Zeng Q."/>
            <person name="Gargeya S."/>
            <person name="Fitzgerald M."/>
            <person name="Haas B."/>
            <person name="Abouelleil A."/>
            <person name="Alvarado L."/>
            <person name="Arachchi H.M."/>
            <person name="Berlin A."/>
            <person name="Brown A."/>
            <person name="Chapman S.B."/>
            <person name="Chen Z."/>
            <person name="Dunbar C."/>
            <person name="Freedman E."/>
            <person name="Gearin G."/>
            <person name="Gellesch M."/>
            <person name="Goldberg J."/>
            <person name="Griggs A."/>
            <person name="Gujja S."/>
            <person name="Heilman E.R."/>
            <person name="Heiman D."/>
            <person name="Howarth C."/>
            <person name="Larson L."/>
            <person name="Lui A."/>
            <person name="MacDonald P.J."/>
            <person name="Mehta T."/>
            <person name="Montmayeur A."/>
            <person name="Murphy C."/>
            <person name="Neiman D."/>
            <person name="Pearson M."/>
            <person name="Priest M."/>
            <person name="Roberts A."/>
            <person name="Saif S."/>
            <person name="Shea T."/>
            <person name="Shenoy N."/>
            <person name="Sisk P."/>
            <person name="Stolte C."/>
            <person name="Sykes S."/>
            <person name="White J."/>
            <person name="Yandava C."/>
            <person name="Wortman J."/>
            <person name="Nusbaum C."/>
            <person name="Birren B."/>
        </authorList>
    </citation>
    <scope>NUCLEOTIDE SEQUENCE [LARGE SCALE GENOMIC DNA]</scope>
    <source>
        <strain evidence="4 5">WAL-19142</strain>
    </source>
</reference>
<dbReference type="PROSITE" id="PS50977">
    <property type="entry name" value="HTH_TETR_2"/>
    <property type="match status" value="1"/>
</dbReference>
<dbReference type="Gene3D" id="1.10.357.10">
    <property type="entry name" value="Tetracycline Repressor, domain 2"/>
    <property type="match status" value="1"/>
</dbReference>
<keyword evidence="1 2" id="KW-0238">DNA-binding</keyword>
<dbReference type="Pfam" id="PF17924">
    <property type="entry name" value="TetR_C_19"/>
    <property type="match status" value="1"/>
</dbReference>
<proteinExistence type="predicted"/>
<evidence type="ECO:0000256" key="1">
    <source>
        <dbReference type="ARBA" id="ARBA00023125"/>
    </source>
</evidence>
<dbReference type="SUPFAM" id="SSF46689">
    <property type="entry name" value="Homeodomain-like"/>
    <property type="match status" value="1"/>
</dbReference>
<dbReference type="EMBL" id="ADLK01000020">
    <property type="protein sequence ID" value="KMW19751.1"/>
    <property type="molecule type" value="Genomic_DNA"/>
</dbReference>